<sequence length="445" mass="47837">MSATYGIEGLTGDAYKRLFANARKALERNGGDLGRSISVKEPSDEERHRIHGLLGGASSRPGVQRITVSLGHLDAKVRASIGLGLVEFLEHTGGVLRNRPAERAASADAREGALRAVEASPLHESCAWYRDWSRTMGRDGTLTRLLADSGPVLTQAIRVLERIEARRSADTPVMLPDLAAEITRNPKALDHDKTLSMLVLRALAVREDVPRPGSAEERRELWEAAGVVPDDLASRVLVLNLPAQGEGLGEWLSGAARSGTPFQVTLHQLTTLPIMVSVPVVHVCENPAVLRRAAAELGDGASALICTEGRPSTAFHRVARAVVAGGGVLRYHGDFDWPGVAIAASVMERHGARPWRMSAADFLAGLRHEGDEVPLTGRRHDTPWDPALAEAMERHGRAVYEESVAENLIADLARKPPGAASTVRRKPRRSPPESGTTFPASSPCA</sequence>
<accession>A0A7W8Z5X9</accession>
<evidence type="ECO:0000259" key="3">
    <source>
        <dbReference type="Pfam" id="PF11796"/>
    </source>
</evidence>
<dbReference type="Pfam" id="PF11796">
    <property type="entry name" value="DUF3323"/>
    <property type="match status" value="1"/>
</dbReference>
<dbReference type="Pfam" id="PF09664">
    <property type="entry name" value="DUF2399"/>
    <property type="match status" value="1"/>
</dbReference>
<evidence type="ECO:0000256" key="1">
    <source>
        <dbReference type="SAM" id="MobiDB-lite"/>
    </source>
</evidence>
<feature type="domain" description="DUF2399" evidence="2">
    <location>
        <begin position="265"/>
        <end position="412"/>
    </location>
</feature>
<comment type="caution">
    <text evidence="4">The sequence shown here is derived from an EMBL/GenBank/DDBJ whole genome shotgun (WGS) entry which is preliminary data.</text>
</comment>
<evidence type="ECO:0000259" key="2">
    <source>
        <dbReference type="Pfam" id="PF09664"/>
    </source>
</evidence>
<dbReference type="AlphaFoldDB" id="A0A7W8Z5X9"/>
<gene>
    <name evidence="4" type="ORF">BJ981_003661</name>
</gene>
<evidence type="ECO:0000313" key="4">
    <source>
        <dbReference type="EMBL" id="MBB5627962.1"/>
    </source>
</evidence>
<feature type="compositionally biased region" description="Polar residues" evidence="1">
    <location>
        <begin position="433"/>
        <end position="445"/>
    </location>
</feature>
<organism evidence="4 5">
    <name type="scientific">Sphaerisporangium krabiense</name>
    <dbReference type="NCBI Taxonomy" id="763782"/>
    <lineage>
        <taxon>Bacteria</taxon>
        <taxon>Bacillati</taxon>
        <taxon>Actinomycetota</taxon>
        <taxon>Actinomycetes</taxon>
        <taxon>Streptosporangiales</taxon>
        <taxon>Streptosporangiaceae</taxon>
        <taxon>Sphaerisporangium</taxon>
    </lineage>
</organism>
<name>A0A7W8Z5X9_9ACTN</name>
<dbReference type="Proteomes" id="UP000588112">
    <property type="component" value="Unassembled WGS sequence"/>
</dbReference>
<dbReference type="InterPro" id="IPR024465">
    <property type="entry name" value="DUF2399"/>
</dbReference>
<dbReference type="RefSeq" id="WP_184612547.1">
    <property type="nucleotide sequence ID" value="NZ_BOOS01000015.1"/>
</dbReference>
<dbReference type="InterPro" id="IPR024466">
    <property type="entry name" value="CHP02679_N"/>
</dbReference>
<feature type="region of interest" description="Disordered" evidence="1">
    <location>
        <begin position="411"/>
        <end position="445"/>
    </location>
</feature>
<dbReference type="InterPro" id="IPR013495">
    <property type="entry name" value="CHP02679"/>
</dbReference>
<feature type="domain" description="Conserved hypothetical protein CHP02679 N terminus" evidence="3">
    <location>
        <begin position="36"/>
        <end position="243"/>
    </location>
</feature>
<protein>
    <submittedName>
        <fullName evidence="4">Uncharacterized protein (TIGR02679 family)</fullName>
    </submittedName>
</protein>
<keyword evidence="5" id="KW-1185">Reference proteome</keyword>
<proteinExistence type="predicted"/>
<dbReference type="NCBIfam" id="TIGR02679">
    <property type="entry name" value="TIGR02679 family protein"/>
    <property type="match status" value="1"/>
</dbReference>
<reference evidence="4 5" key="1">
    <citation type="submission" date="2020-08" db="EMBL/GenBank/DDBJ databases">
        <title>Sequencing the genomes of 1000 actinobacteria strains.</title>
        <authorList>
            <person name="Klenk H.-P."/>
        </authorList>
    </citation>
    <scope>NUCLEOTIDE SEQUENCE [LARGE SCALE GENOMIC DNA]</scope>
    <source>
        <strain evidence="4 5">DSM 45790</strain>
    </source>
</reference>
<dbReference type="EMBL" id="JACHBR010000001">
    <property type="protein sequence ID" value="MBB5627962.1"/>
    <property type="molecule type" value="Genomic_DNA"/>
</dbReference>
<evidence type="ECO:0000313" key="5">
    <source>
        <dbReference type="Proteomes" id="UP000588112"/>
    </source>
</evidence>